<sequence>MEVAVAVVSAVTKSVVSKLITVLEKRYKELKDLEGDISFLHRELAMICGSMEVQISHKGQPSAVEILSMEEFRALAHNIEDCLDRFLPCAACEGELQIRNPRKFCHEIGRLKRELDAAHERKIRYNADFCSAAAESDLDDNPVDQENPGAYGASPAVGIEEAKRELCKSLVDGGQASRRKLKVVSIVGFGGSGKTALAWEVYNCPQVAEQFSCRAWVTVASNQIHGVAAKEALLTAILEGLLGEEAQESVPQKLRQLQQHISRLLQTKRCLIVIDNIKMELWDVIKPIFPDEKGSRILVTTTVTSVANACSLPDGYVYSIRSLSAEQSKDYLDKNVFVNGCSPDLERGSTAIVNKCDGHPLALVSVAKALQGHKLTGDLCEKMTHNLCSRMDENKNGHFTKLGQVLMNNYSSLPGNSLKTCLLYSSLFPNDRPVSRKTLTGRWLAEGYIDGDQEIADKKLDELIDRNIILPVDPSNNGKAKTCKPHGIMHQFMLHKSMASNFIATSLSARNRSNFRHLIIEKHTNGTACNMGHGTSPAGRGRDPLHKFFSSLKEKVDNLFSGSAGEQLRPRSLTVFGSAEEAVPDLTSFELLRVLDLKECNGLNEEHLGHIYKLLHLKYLTLGSSVSNLSVQMERLHCLETLDLRKTKIETLPVEVISLPHLAHLYGKMKLKRISGKNHKRFLQGKSNLQTLAGVVIDNNSGFPELMVHMKKLTKVKIWCESNSTDCSYAVLSEAIHKFAQDGMSTPVGARSLSLHLNDSSKDLLNHHQGDNTMAASRKGYLSSLKLQGSLNQFPQFVMSLRGLKELCLAYTNLTGPHLLLGLRKLRHLVYLKLVEVHLADLDIKHGDFPSLQHLCLMVREPRFPTIQEGALPRLTSVQLLCKGLVGLCDHIKVECLDALCEIALDSQVNQETIRLWQNEAKKHPKSPKVLLLKRVDPADTRSPAKYVATDHGSLKPPVQGTP</sequence>
<dbReference type="InterPro" id="IPR027417">
    <property type="entry name" value="P-loop_NTPase"/>
</dbReference>
<evidence type="ECO:0000259" key="11">
    <source>
        <dbReference type="Pfam" id="PF23598"/>
    </source>
</evidence>
<keyword evidence="4" id="KW-0547">Nucleotide-binding</keyword>
<dbReference type="InterPro" id="IPR055414">
    <property type="entry name" value="LRR_R13L4/SHOC2-like"/>
</dbReference>
<dbReference type="InterPro" id="IPR058922">
    <property type="entry name" value="WHD_DRP"/>
</dbReference>
<keyword evidence="5" id="KW-0611">Plant defense</keyword>
<feature type="domain" description="Disease resistance R13L4/SHOC-2-like LRR" evidence="11">
    <location>
        <begin position="571"/>
        <end position="928"/>
    </location>
</feature>
<dbReference type="Gramene" id="TraesCS2B03G0070100.1">
    <property type="protein sequence ID" value="TraesCS2B03G0070100.1.CDS"/>
    <property type="gene ID" value="TraesCS2B03G0070100"/>
</dbReference>
<reference evidence="12" key="1">
    <citation type="submission" date="2018-08" db="EMBL/GenBank/DDBJ databases">
        <authorList>
            <person name="Rossello M."/>
        </authorList>
    </citation>
    <scope>NUCLEOTIDE SEQUENCE [LARGE SCALE GENOMIC DNA]</scope>
    <source>
        <strain evidence="12">cv. Chinese Spring</strain>
    </source>
</reference>
<reference evidence="12" key="2">
    <citation type="submission" date="2018-10" db="UniProtKB">
        <authorList>
            <consortium name="EnsemblPlants"/>
        </authorList>
    </citation>
    <scope>IDENTIFICATION</scope>
</reference>
<keyword evidence="6" id="KW-0175">Coiled coil</keyword>
<evidence type="ECO:0000256" key="6">
    <source>
        <dbReference type="ARBA" id="ARBA00023054"/>
    </source>
</evidence>
<evidence type="ECO:0000259" key="10">
    <source>
        <dbReference type="Pfam" id="PF23559"/>
    </source>
</evidence>
<evidence type="ECO:0000313" key="13">
    <source>
        <dbReference type="Proteomes" id="UP000019116"/>
    </source>
</evidence>
<name>A0A3B6BXE9_WHEAT</name>
<dbReference type="SUPFAM" id="SSF52540">
    <property type="entry name" value="P-loop containing nucleoside triphosphate hydrolases"/>
    <property type="match status" value="1"/>
</dbReference>
<dbReference type="InterPro" id="IPR041118">
    <property type="entry name" value="Rx_N"/>
</dbReference>
<dbReference type="Pfam" id="PF00931">
    <property type="entry name" value="NB-ARC"/>
    <property type="match status" value="1"/>
</dbReference>
<dbReference type="GO" id="GO:0051707">
    <property type="term" value="P:response to other organism"/>
    <property type="evidence" value="ECO:0007669"/>
    <property type="project" value="UniProtKB-ARBA"/>
</dbReference>
<dbReference type="Pfam" id="PF18052">
    <property type="entry name" value="Rx_N"/>
    <property type="match status" value="1"/>
</dbReference>
<dbReference type="Gramene" id="TraesSTA2B03G00828690.1">
    <property type="protein sequence ID" value="TraesSTA2B03G00828690.1"/>
    <property type="gene ID" value="TraesSTA2B03G00828690"/>
</dbReference>
<feature type="region of interest" description="Disordered" evidence="7">
    <location>
        <begin position="942"/>
        <end position="963"/>
    </location>
</feature>
<dbReference type="PANTHER" id="PTHR23155:SF981">
    <property type="entry name" value="NB-ARC DOMAIN CONTAINING PROTEIN, EXPRESSED"/>
    <property type="match status" value="1"/>
</dbReference>
<keyword evidence="2" id="KW-0433">Leucine-rich repeat</keyword>
<dbReference type="Proteomes" id="UP000019116">
    <property type="component" value="Chromosome 2B"/>
</dbReference>
<dbReference type="SMR" id="A0A3B6BXE9"/>
<feature type="domain" description="NB-ARC" evidence="8">
    <location>
        <begin position="164"/>
        <end position="338"/>
    </location>
</feature>
<dbReference type="EnsemblPlants" id="TraesCS2B02G033400.1">
    <property type="protein sequence ID" value="TraesCS2B02G033400.1"/>
    <property type="gene ID" value="TraesCS2B02G033400"/>
</dbReference>
<dbReference type="SUPFAM" id="SSF52058">
    <property type="entry name" value="L domain-like"/>
    <property type="match status" value="1"/>
</dbReference>
<dbReference type="PANTHER" id="PTHR23155">
    <property type="entry name" value="DISEASE RESISTANCE PROTEIN RP"/>
    <property type="match status" value="1"/>
</dbReference>
<organism evidence="12">
    <name type="scientific">Triticum aestivum</name>
    <name type="common">Wheat</name>
    <dbReference type="NCBI Taxonomy" id="4565"/>
    <lineage>
        <taxon>Eukaryota</taxon>
        <taxon>Viridiplantae</taxon>
        <taxon>Streptophyta</taxon>
        <taxon>Embryophyta</taxon>
        <taxon>Tracheophyta</taxon>
        <taxon>Spermatophyta</taxon>
        <taxon>Magnoliopsida</taxon>
        <taxon>Liliopsida</taxon>
        <taxon>Poales</taxon>
        <taxon>Poaceae</taxon>
        <taxon>BOP clade</taxon>
        <taxon>Pooideae</taxon>
        <taxon>Triticodae</taxon>
        <taxon>Triticeae</taxon>
        <taxon>Triticinae</taxon>
        <taxon>Triticum</taxon>
    </lineage>
</organism>
<dbReference type="Gene3D" id="1.20.5.4130">
    <property type="match status" value="1"/>
</dbReference>
<dbReference type="Gene3D" id="1.10.10.10">
    <property type="entry name" value="Winged helix-like DNA-binding domain superfamily/Winged helix DNA-binding domain"/>
    <property type="match status" value="1"/>
</dbReference>
<feature type="domain" description="Disease resistance N-terminal" evidence="9">
    <location>
        <begin position="13"/>
        <end position="94"/>
    </location>
</feature>
<dbReference type="InterPro" id="IPR032675">
    <property type="entry name" value="LRR_dom_sf"/>
</dbReference>
<feature type="domain" description="Disease resistance protein winged helix" evidence="10">
    <location>
        <begin position="427"/>
        <end position="492"/>
    </location>
</feature>
<evidence type="ECO:0000256" key="2">
    <source>
        <dbReference type="ARBA" id="ARBA00022614"/>
    </source>
</evidence>
<dbReference type="GeneID" id="123040017"/>
<dbReference type="InterPro" id="IPR044974">
    <property type="entry name" value="Disease_R_plants"/>
</dbReference>
<dbReference type="GO" id="GO:0043531">
    <property type="term" value="F:ADP binding"/>
    <property type="evidence" value="ECO:0007669"/>
    <property type="project" value="InterPro"/>
</dbReference>
<dbReference type="GO" id="GO:0006952">
    <property type="term" value="P:defense response"/>
    <property type="evidence" value="ECO:0007669"/>
    <property type="project" value="UniProtKB-KW"/>
</dbReference>
<evidence type="ECO:0000256" key="3">
    <source>
        <dbReference type="ARBA" id="ARBA00022737"/>
    </source>
</evidence>
<keyword evidence="13" id="KW-1185">Reference proteome</keyword>
<evidence type="ECO:0000259" key="9">
    <source>
        <dbReference type="Pfam" id="PF18052"/>
    </source>
</evidence>
<dbReference type="OrthoDB" id="669335at2759"/>
<accession>A0A3B6BXE9</accession>
<evidence type="ECO:0000256" key="7">
    <source>
        <dbReference type="SAM" id="MobiDB-lite"/>
    </source>
</evidence>
<dbReference type="RefSeq" id="XP_044318910.1">
    <property type="nucleotide sequence ID" value="XM_044462975.1"/>
</dbReference>
<dbReference type="AlphaFoldDB" id="A0A3B6BXE9"/>
<dbReference type="InterPro" id="IPR036388">
    <property type="entry name" value="WH-like_DNA-bd_sf"/>
</dbReference>
<evidence type="ECO:0000256" key="4">
    <source>
        <dbReference type="ARBA" id="ARBA00022741"/>
    </source>
</evidence>
<dbReference type="Pfam" id="PF23598">
    <property type="entry name" value="LRR_14"/>
    <property type="match status" value="1"/>
</dbReference>
<dbReference type="Gene3D" id="3.40.50.300">
    <property type="entry name" value="P-loop containing nucleotide triphosphate hydrolases"/>
    <property type="match status" value="1"/>
</dbReference>
<dbReference type="Pfam" id="PF23559">
    <property type="entry name" value="WHD_DRP"/>
    <property type="match status" value="1"/>
</dbReference>
<evidence type="ECO:0000256" key="1">
    <source>
        <dbReference type="ARBA" id="ARBA00008894"/>
    </source>
</evidence>
<dbReference type="PRINTS" id="PR00364">
    <property type="entry name" value="DISEASERSIST"/>
</dbReference>
<gene>
    <name evidence="12" type="primary">LOC123040017</name>
</gene>
<keyword evidence="3" id="KW-0677">Repeat</keyword>
<evidence type="ECO:0000259" key="8">
    <source>
        <dbReference type="Pfam" id="PF00931"/>
    </source>
</evidence>
<evidence type="ECO:0000313" key="12">
    <source>
        <dbReference type="EnsemblPlants" id="TraesCS2B02G033400.1"/>
    </source>
</evidence>
<comment type="similarity">
    <text evidence="1">Belongs to the disease resistance NB-LRR family.</text>
</comment>
<proteinExistence type="inferred from homology"/>
<dbReference type="Gene3D" id="1.10.8.430">
    <property type="entry name" value="Helical domain of apoptotic protease-activating factors"/>
    <property type="match status" value="1"/>
</dbReference>
<dbReference type="InterPro" id="IPR002182">
    <property type="entry name" value="NB-ARC"/>
</dbReference>
<dbReference type="Gramene" id="TraesCS2B02G033400.1">
    <property type="protein sequence ID" value="TraesCS2B02G033400.1"/>
    <property type="gene ID" value="TraesCS2B02G033400"/>
</dbReference>
<dbReference type="InterPro" id="IPR042197">
    <property type="entry name" value="Apaf_helical"/>
</dbReference>
<protein>
    <recommendedName>
        <fullName evidence="14">NB-ARC domain-containing protein</fullName>
    </recommendedName>
</protein>
<evidence type="ECO:0000256" key="5">
    <source>
        <dbReference type="ARBA" id="ARBA00022821"/>
    </source>
</evidence>
<dbReference type="STRING" id="4565.A0A3B6BXE9"/>
<dbReference type="Gene3D" id="3.80.10.10">
    <property type="entry name" value="Ribonuclease Inhibitor"/>
    <property type="match status" value="1"/>
</dbReference>
<evidence type="ECO:0008006" key="14">
    <source>
        <dbReference type="Google" id="ProtNLM"/>
    </source>
</evidence>